<dbReference type="InterPro" id="IPR013783">
    <property type="entry name" value="Ig-like_fold"/>
</dbReference>
<accession>A0A0M4D1M4</accession>
<gene>
    <name evidence="3" type="ORF">DSOUD_2226</name>
</gene>
<dbReference type="PATRIC" id="fig|1603606.3.peg.2403"/>
<proteinExistence type="predicted"/>
<dbReference type="SUPFAM" id="SSF49265">
    <property type="entry name" value="Fibronectin type III"/>
    <property type="match status" value="1"/>
</dbReference>
<dbReference type="PROSITE" id="PS50853">
    <property type="entry name" value="FN3"/>
    <property type="match status" value="1"/>
</dbReference>
<evidence type="ECO:0000256" key="1">
    <source>
        <dbReference type="SAM" id="SignalP"/>
    </source>
</evidence>
<dbReference type="InterPro" id="IPR036116">
    <property type="entry name" value="FN3_sf"/>
</dbReference>
<sequence>MFPIHVKLALGLLALCLWSCSSVVASNIPQPPTSLHLAVAEGAVHLSWSPAAGTSEGISSYEIARAELFGGPFVVIGTVGGDTLQYIDATAPPETILYYQVRARAGGKVSDYSQPVSGEVPASLP</sequence>
<dbReference type="EMBL" id="CP010802">
    <property type="protein sequence ID" value="ALC16990.1"/>
    <property type="molecule type" value="Genomic_DNA"/>
</dbReference>
<keyword evidence="1" id="KW-0732">Signal</keyword>
<feature type="chain" id="PRO_5005792022" description="Fibronectin type-III domain-containing protein" evidence="1">
    <location>
        <begin position="26"/>
        <end position="125"/>
    </location>
</feature>
<keyword evidence="4" id="KW-1185">Reference proteome</keyword>
<dbReference type="AlphaFoldDB" id="A0A0M4D1M4"/>
<feature type="signal peptide" evidence="1">
    <location>
        <begin position="1"/>
        <end position="25"/>
    </location>
</feature>
<feature type="domain" description="Fibronectin type-III" evidence="2">
    <location>
        <begin position="28"/>
        <end position="123"/>
    </location>
</feature>
<dbReference type="CDD" id="cd00063">
    <property type="entry name" value="FN3"/>
    <property type="match status" value="1"/>
</dbReference>
<evidence type="ECO:0000313" key="4">
    <source>
        <dbReference type="Proteomes" id="UP000057158"/>
    </source>
</evidence>
<dbReference type="Gene3D" id="2.60.40.10">
    <property type="entry name" value="Immunoglobulins"/>
    <property type="match status" value="1"/>
</dbReference>
<name>A0A0M4D1M4_9BACT</name>
<reference evidence="3 4" key="1">
    <citation type="submission" date="2015-07" db="EMBL/GenBank/DDBJ databases">
        <title>Isolation and Genomic Characterization of a Novel Halophilic Metal-Reducing Deltaproteobacterium from the Deep Subsurface.</title>
        <authorList>
            <person name="Badalamenti J.P."/>
            <person name="Summers Z.M."/>
            <person name="Gralnick J.A."/>
            <person name="Bond D.R."/>
        </authorList>
    </citation>
    <scope>NUCLEOTIDE SEQUENCE [LARGE SCALE GENOMIC DNA]</scope>
    <source>
        <strain evidence="3 4">WTL</strain>
    </source>
</reference>
<evidence type="ECO:0000259" key="2">
    <source>
        <dbReference type="PROSITE" id="PS50853"/>
    </source>
</evidence>
<dbReference type="KEGG" id="des:DSOUD_2226"/>
<dbReference type="Proteomes" id="UP000057158">
    <property type="component" value="Chromosome"/>
</dbReference>
<dbReference type="InterPro" id="IPR003961">
    <property type="entry name" value="FN3_dom"/>
</dbReference>
<organism evidence="3 4">
    <name type="scientific">Desulfuromonas soudanensis</name>
    <dbReference type="NCBI Taxonomy" id="1603606"/>
    <lineage>
        <taxon>Bacteria</taxon>
        <taxon>Pseudomonadati</taxon>
        <taxon>Thermodesulfobacteriota</taxon>
        <taxon>Desulfuromonadia</taxon>
        <taxon>Desulfuromonadales</taxon>
        <taxon>Desulfuromonadaceae</taxon>
        <taxon>Desulfuromonas</taxon>
    </lineage>
</organism>
<protein>
    <recommendedName>
        <fullName evidence="2">Fibronectin type-III domain-containing protein</fullName>
    </recommendedName>
</protein>
<evidence type="ECO:0000313" key="3">
    <source>
        <dbReference type="EMBL" id="ALC16990.1"/>
    </source>
</evidence>